<dbReference type="InterPro" id="IPR050330">
    <property type="entry name" value="Bact_OuterMem_StrucFunc"/>
</dbReference>
<dbReference type="CDD" id="cd07185">
    <property type="entry name" value="OmpA_C-like"/>
    <property type="match status" value="1"/>
</dbReference>
<dbReference type="Pfam" id="PF00691">
    <property type="entry name" value="OmpA"/>
    <property type="match status" value="1"/>
</dbReference>
<dbReference type="InterPro" id="IPR006664">
    <property type="entry name" value="OMP_bac"/>
</dbReference>
<dbReference type="SUPFAM" id="SSF103088">
    <property type="entry name" value="OmpA-like"/>
    <property type="match status" value="1"/>
</dbReference>
<evidence type="ECO:0000256" key="2">
    <source>
        <dbReference type="ARBA" id="ARBA00022729"/>
    </source>
</evidence>
<dbReference type="InterPro" id="IPR003367">
    <property type="entry name" value="Thrombospondin_3-like_rpt"/>
</dbReference>
<dbReference type="PRINTS" id="PR01021">
    <property type="entry name" value="OMPADOMAIN"/>
</dbReference>
<dbReference type="Pfam" id="PF02412">
    <property type="entry name" value="TSP_3"/>
    <property type="match status" value="5"/>
</dbReference>
<keyword evidence="2 6" id="KW-0732">Signal</keyword>
<evidence type="ECO:0000259" key="7">
    <source>
        <dbReference type="PROSITE" id="PS51123"/>
    </source>
</evidence>
<dbReference type="InterPro" id="IPR036737">
    <property type="entry name" value="OmpA-like_sf"/>
</dbReference>
<sequence length="458" mass="49126">MKQIKLAVIALFTFATIATTSAQDSDNPWVVGFGVNSVDVRGARNFGDLVKDGLGTSDWNILPSVSRISVDRYLDQGFSLQLAGSLNKIETYLKKDDMDELYWAIDANVKYDLDPLVDLIFKGTTQYFDPYVYLGGGYTSLADEGTAMLNAGAGFNTWFNDNLGLNFQTGAKHDFGDKVRGHYQHSIGLVFKFGGTDTDGDGIFDKDDACPEVAGLKEFNGCPDTDADGIKDADDACPEVAGLAALNGCPDTDGDGIADKDDACPTVKGTKANNGCPDTDGDGVVDSKDKCPTVAGPADNNGCPYEDTDKDGVLDKDDKCPKVAGVASNNGCPLIVVISKEAEKKLNDFARAIYFNSGRTTFKPGVIANLNRIASIMKEYSKANFSIQGHTDSQGKAANNLRLSEKRAKAVLDYLANKADIPSSRLTSAGFGEDYPIADNKTRAGRAENRRVEIKLVK</sequence>
<dbReference type="Proteomes" id="UP000234211">
    <property type="component" value="Unassembled WGS sequence"/>
</dbReference>
<evidence type="ECO:0000313" key="9">
    <source>
        <dbReference type="Proteomes" id="UP000234211"/>
    </source>
</evidence>
<dbReference type="AlphaFoldDB" id="A0A2H1YIL0"/>
<protein>
    <submittedName>
        <fullName evidence="8">Cell envelope biogenesis protein OmpA</fullName>
    </submittedName>
</protein>
<dbReference type="InterPro" id="IPR028974">
    <property type="entry name" value="TSP_type-3_rpt"/>
</dbReference>
<dbReference type="SUPFAM" id="SSF103647">
    <property type="entry name" value="TSP type-3 repeat"/>
    <property type="match status" value="1"/>
</dbReference>
<feature type="signal peptide" evidence="6">
    <location>
        <begin position="1"/>
        <end position="22"/>
    </location>
</feature>
<dbReference type="RefSeq" id="WP_101917855.1">
    <property type="nucleotide sequence ID" value="NZ_OENF01000038.1"/>
</dbReference>
<dbReference type="PROSITE" id="PS51123">
    <property type="entry name" value="OMPA_2"/>
    <property type="match status" value="1"/>
</dbReference>
<dbReference type="PANTHER" id="PTHR30329">
    <property type="entry name" value="STATOR ELEMENT OF FLAGELLAR MOTOR COMPLEX"/>
    <property type="match status" value="1"/>
</dbReference>
<name>A0A2H1YIL0_9FLAO</name>
<evidence type="ECO:0000256" key="3">
    <source>
        <dbReference type="ARBA" id="ARBA00023136"/>
    </source>
</evidence>
<feature type="domain" description="OmpA-like" evidence="7">
    <location>
        <begin position="342"/>
        <end position="458"/>
    </location>
</feature>
<evidence type="ECO:0000256" key="4">
    <source>
        <dbReference type="ARBA" id="ARBA00023237"/>
    </source>
</evidence>
<evidence type="ECO:0000256" key="6">
    <source>
        <dbReference type="SAM" id="SignalP"/>
    </source>
</evidence>
<reference evidence="9" key="1">
    <citation type="submission" date="2017-11" db="EMBL/GenBank/DDBJ databases">
        <authorList>
            <person name="Duchaud E."/>
        </authorList>
    </citation>
    <scope>NUCLEOTIDE SEQUENCE [LARGE SCALE GENOMIC DNA]</scope>
    <source>
        <strain evidence="9">Tenacibaculum sp. TNO020</strain>
    </source>
</reference>
<keyword evidence="9" id="KW-1185">Reference proteome</keyword>
<dbReference type="GO" id="GO:0007155">
    <property type="term" value="P:cell adhesion"/>
    <property type="evidence" value="ECO:0007669"/>
    <property type="project" value="InterPro"/>
</dbReference>
<keyword evidence="4" id="KW-0998">Cell outer membrane</keyword>
<organism evidence="8 9">
    <name type="scientific">Tenacibaculum piscium</name>
    <dbReference type="NCBI Taxonomy" id="1458515"/>
    <lineage>
        <taxon>Bacteria</taxon>
        <taxon>Pseudomonadati</taxon>
        <taxon>Bacteroidota</taxon>
        <taxon>Flavobacteriia</taxon>
        <taxon>Flavobacteriales</taxon>
        <taxon>Flavobacteriaceae</taxon>
        <taxon>Tenacibaculum</taxon>
    </lineage>
</organism>
<dbReference type="GO" id="GO:0005509">
    <property type="term" value="F:calcium ion binding"/>
    <property type="evidence" value="ECO:0007669"/>
    <property type="project" value="InterPro"/>
</dbReference>
<keyword evidence="3 5" id="KW-0472">Membrane</keyword>
<evidence type="ECO:0000256" key="1">
    <source>
        <dbReference type="ARBA" id="ARBA00004442"/>
    </source>
</evidence>
<evidence type="ECO:0000256" key="5">
    <source>
        <dbReference type="PROSITE-ProRule" id="PRU00473"/>
    </source>
</evidence>
<accession>A0A2H1YIL0</accession>
<gene>
    <name evidence="8" type="ORF">TNO020_430227</name>
</gene>
<comment type="subcellular location">
    <subcellularLocation>
        <location evidence="1">Cell outer membrane</location>
    </subcellularLocation>
</comment>
<dbReference type="OrthoDB" id="9805336at2"/>
<dbReference type="PANTHER" id="PTHR30329:SF21">
    <property type="entry name" value="LIPOPROTEIN YIAD-RELATED"/>
    <property type="match status" value="1"/>
</dbReference>
<feature type="chain" id="PRO_5013870638" evidence="6">
    <location>
        <begin position="23"/>
        <end position="458"/>
    </location>
</feature>
<dbReference type="GO" id="GO:0009279">
    <property type="term" value="C:cell outer membrane"/>
    <property type="evidence" value="ECO:0007669"/>
    <property type="project" value="UniProtKB-SubCell"/>
</dbReference>
<dbReference type="Gene3D" id="3.30.1330.60">
    <property type="entry name" value="OmpA-like domain"/>
    <property type="match status" value="1"/>
</dbReference>
<dbReference type="InterPro" id="IPR006665">
    <property type="entry name" value="OmpA-like"/>
</dbReference>
<evidence type="ECO:0000313" key="8">
    <source>
        <dbReference type="EMBL" id="SOS75221.1"/>
    </source>
</evidence>
<dbReference type="Gene3D" id="4.10.1080.10">
    <property type="entry name" value="TSP type-3 repeat"/>
    <property type="match status" value="2"/>
</dbReference>
<dbReference type="EMBL" id="OENF01000038">
    <property type="protein sequence ID" value="SOS75221.1"/>
    <property type="molecule type" value="Genomic_DNA"/>
</dbReference>
<proteinExistence type="predicted"/>